<feature type="compositionally biased region" description="Basic and acidic residues" evidence="13">
    <location>
        <begin position="71"/>
        <end position="80"/>
    </location>
</feature>
<feature type="region of interest" description="Disordered" evidence="13">
    <location>
        <begin position="1"/>
        <end position="37"/>
    </location>
</feature>
<evidence type="ECO:0000256" key="3">
    <source>
        <dbReference type="ARBA" id="ARBA00010220"/>
    </source>
</evidence>
<gene>
    <name evidence="16" type="ORF">UPYG_G00122450</name>
</gene>
<feature type="region of interest" description="Disordered" evidence="13">
    <location>
        <begin position="63"/>
        <end position="99"/>
    </location>
</feature>
<dbReference type="PANTHER" id="PTHR10872:SF4">
    <property type="entry name" value="SH2B ADAPTER PROTEIN 2"/>
    <property type="match status" value="1"/>
</dbReference>
<feature type="domain" description="PH" evidence="15">
    <location>
        <begin position="105"/>
        <end position="224"/>
    </location>
</feature>
<feature type="compositionally biased region" description="Basic and acidic residues" evidence="13">
    <location>
        <begin position="503"/>
        <end position="516"/>
    </location>
</feature>
<reference evidence="16 17" key="1">
    <citation type="submission" date="2024-06" db="EMBL/GenBank/DDBJ databases">
        <authorList>
            <person name="Pan Q."/>
            <person name="Wen M."/>
            <person name="Jouanno E."/>
            <person name="Zahm M."/>
            <person name="Klopp C."/>
            <person name="Cabau C."/>
            <person name="Louis A."/>
            <person name="Berthelot C."/>
            <person name="Parey E."/>
            <person name="Roest Crollius H."/>
            <person name="Montfort J."/>
            <person name="Robinson-Rechavi M."/>
            <person name="Bouchez O."/>
            <person name="Lampietro C."/>
            <person name="Lopez Roques C."/>
            <person name="Donnadieu C."/>
            <person name="Postlethwait J."/>
            <person name="Bobe J."/>
            <person name="Verreycken H."/>
            <person name="Guiguen Y."/>
        </authorList>
    </citation>
    <scope>NUCLEOTIDE SEQUENCE [LARGE SCALE GENOMIC DNA]</scope>
    <source>
        <strain evidence="16">Up_M1</strain>
        <tissue evidence="16">Testis</tissue>
    </source>
</reference>
<dbReference type="Pfam" id="PF00017">
    <property type="entry name" value="SH2"/>
    <property type="match status" value="1"/>
</dbReference>
<sequence length="524" mass="57906">MEASLEKQEPSPRHQPKPTVTLGRSRSSEDVSEGLPRAGFRKGFSLRNVSLCVVDGVRDMLQRSRGASPEPHCRLQRDPGGRWSPRLLHLPRGPRSSTARALAAEVQREGALRYMMADDSHSVGSSTQWQKCRLLLRRMGGRGQSTDGEGGFLLEFYVPPKSSKPKVSVPLTAIVEVRTTMPLEMPDRDNTFVLKVENGGEYILETLDSLQKHSWVADIQDCIDPGDSGDDIELTSCPHGQFPSVSPCSCEVTTNRSPQHHAAPRCRTQLASPLHPTHIPLERFLQAWESSRPGADEGTLHSEMDTSLTCYPWFHSTLSRVSAAQLVLVGGARSHGLFVVRQSETRPGEYVLTFNFQGKAKHLRLSVDSLGQCHVHHLWFQSVGDMLRHFHCHPIPLESRGAADVTLRCYVQSQYSRPELRVLRMSTPTREPGCRNGLHQSTHVFPGVLQPLASAEPALPQSSPALARISPPFSRLDDSDGGGLQSRSGSTEHLLPPSGGLVEELRESEGAQRTRAVENQYSVY</sequence>
<feature type="region of interest" description="Disordered" evidence="13">
    <location>
        <begin position="457"/>
        <end position="524"/>
    </location>
</feature>
<evidence type="ECO:0000256" key="10">
    <source>
        <dbReference type="ARBA" id="ARBA00075397"/>
    </source>
</evidence>
<feature type="compositionally biased region" description="Basic and acidic residues" evidence="13">
    <location>
        <begin position="1"/>
        <end position="12"/>
    </location>
</feature>
<dbReference type="FunFam" id="2.30.29.30:FF:000187">
    <property type="entry name" value="SH2B adapter protein 2"/>
    <property type="match status" value="1"/>
</dbReference>
<dbReference type="SUPFAM" id="SSF55550">
    <property type="entry name" value="SH2 domain"/>
    <property type="match status" value="1"/>
</dbReference>
<evidence type="ECO:0000256" key="1">
    <source>
        <dbReference type="ARBA" id="ARBA00004370"/>
    </source>
</evidence>
<keyword evidence="17" id="KW-1185">Reference proteome</keyword>
<dbReference type="EMBL" id="JAGEUA010000003">
    <property type="protein sequence ID" value="KAL0994452.1"/>
    <property type="molecule type" value="Genomic_DNA"/>
</dbReference>
<keyword evidence="6 12" id="KW-0727">SH2 domain</keyword>
<dbReference type="Gene3D" id="2.30.29.30">
    <property type="entry name" value="Pleckstrin-homology domain (PH domain)/Phosphotyrosine-binding domain (PTB)"/>
    <property type="match status" value="1"/>
</dbReference>
<evidence type="ECO:0000256" key="5">
    <source>
        <dbReference type="ARBA" id="ARBA00022553"/>
    </source>
</evidence>
<proteinExistence type="inferred from homology"/>
<evidence type="ECO:0000256" key="6">
    <source>
        <dbReference type="ARBA" id="ARBA00022999"/>
    </source>
</evidence>
<evidence type="ECO:0000259" key="14">
    <source>
        <dbReference type="PROSITE" id="PS50001"/>
    </source>
</evidence>
<evidence type="ECO:0000256" key="8">
    <source>
        <dbReference type="ARBA" id="ARBA00065784"/>
    </source>
</evidence>
<evidence type="ECO:0000313" key="16">
    <source>
        <dbReference type="EMBL" id="KAL0994452.1"/>
    </source>
</evidence>
<dbReference type="GO" id="GO:0016020">
    <property type="term" value="C:membrane"/>
    <property type="evidence" value="ECO:0007669"/>
    <property type="project" value="UniProtKB-SubCell"/>
</dbReference>
<comment type="subunit">
    <text evidence="8">Homodimer. Interacts with KIT/c-KIT, SHC1, EPOR, PDGFR, VAV1 and VAV3. Interacts (via N-terminal region) with SHC1. Interacts (via the phosphorylated C-terminus) with GRB2. Interacts (via its SH2 domain) with EPOR, INSR and KIT. Interacts with GRB2 after B-cell antigen receptor stimulation. Interacts (via PH domain) with VAV3. Interacts with NTRK1, NTRK2 and NTRK3 (phosphorylated); after stimulation of the receptor by its extracellular ligand and subsequent autophosphorylation of the receptor. Binds INSR, GRB2, ASB6 and CAP. Insulin stimulation leads to dissociation of CAP. Binds CBS only when SH2B2/APS has become phosphorylated. INSR binding does not depend on the phosphorylation of SH2B2/APS.</text>
</comment>
<dbReference type="InterPro" id="IPR000980">
    <property type="entry name" value="SH2"/>
</dbReference>
<dbReference type="Proteomes" id="UP001557470">
    <property type="component" value="Unassembled WGS sequence"/>
</dbReference>
<evidence type="ECO:0000256" key="2">
    <source>
        <dbReference type="ARBA" id="ARBA00004496"/>
    </source>
</evidence>
<dbReference type="FunFam" id="3.30.505.10:FF:000008">
    <property type="entry name" value="SH2B adapter protein 1 isoform 2"/>
    <property type="match status" value="1"/>
</dbReference>
<dbReference type="SMART" id="SM00252">
    <property type="entry name" value="SH2"/>
    <property type="match status" value="1"/>
</dbReference>
<evidence type="ECO:0000259" key="15">
    <source>
        <dbReference type="PROSITE" id="PS50003"/>
    </source>
</evidence>
<feature type="domain" description="SH2" evidence="14">
    <location>
        <begin position="313"/>
        <end position="419"/>
    </location>
</feature>
<protein>
    <recommendedName>
        <fullName evidence="9">SH2B adapter protein 2</fullName>
    </recommendedName>
    <alternativeName>
        <fullName evidence="11">Adapter protein with pleckstrin homology and Src homology 2 domains</fullName>
    </alternativeName>
    <alternativeName>
        <fullName evidence="10">SH2 and PH domain-containing adapter protein APS</fullName>
    </alternativeName>
</protein>
<dbReference type="CDD" id="cd01231">
    <property type="entry name" value="PH_SH2B_family"/>
    <property type="match status" value="1"/>
</dbReference>
<dbReference type="InterPro" id="IPR001849">
    <property type="entry name" value="PH_domain"/>
</dbReference>
<dbReference type="InterPro" id="IPR030523">
    <property type="entry name" value="SH2B"/>
</dbReference>
<dbReference type="InterPro" id="IPR011993">
    <property type="entry name" value="PH-like_dom_sf"/>
</dbReference>
<dbReference type="PANTHER" id="PTHR10872">
    <property type="entry name" value="SH2B ADAPTER PROTEIN"/>
    <property type="match status" value="1"/>
</dbReference>
<dbReference type="AlphaFoldDB" id="A0ABD0XUV8"/>
<evidence type="ECO:0000256" key="12">
    <source>
        <dbReference type="PROSITE-ProRule" id="PRU00191"/>
    </source>
</evidence>
<dbReference type="PRINTS" id="PR00401">
    <property type="entry name" value="SH2DOMAIN"/>
</dbReference>
<dbReference type="PROSITE" id="PS50003">
    <property type="entry name" value="PH_DOMAIN"/>
    <property type="match status" value="1"/>
</dbReference>
<evidence type="ECO:0000256" key="13">
    <source>
        <dbReference type="SAM" id="MobiDB-lite"/>
    </source>
</evidence>
<comment type="similarity">
    <text evidence="3">Belongs to the SH2B adapter family.</text>
</comment>
<evidence type="ECO:0000256" key="11">
    <source>
        <dbReference type="ARBA" id="ARBA00080463"/>
    </source>
</evidence>
<keyword evidence="7" id="KW-0472">Membrane</keyword>
<dbReference type="InterPro" id="IPR036860">
    <property type="entry name" value="SH2_dom_sf"/>
</dbReference>
<evidence type="ECO:0000256" key="4">
    <source>
        <dbReference type="ARBA" id="ARBA00022490"/>
    </source>
</evidence>
<dbReference type="Gene3D" id="3.30.505.10">
    <property type="entry name" value="SH2 domain"/>
    <property type="match status" value="1"/>
</dbReference>
<evidence type="ECO:0000256" key="9">
    <source>
        <dbReference type="ARBA" id="ARBA00073702"/>
    </source>
</evidence>
<organism evidence="16 17">
    <name type="scientific">Umbra pygmaea</name>
    <name type="common">Eastern mudminnow</name>
    <dbReference type="NCBI Taxonomy" id="75934"/>
    <lineage>
        <taxon>Eukaryota</taxon>
        <taxon>Metazoa</taxon>
        <taxon>Chordata</taxon>
        <taxon>Craniata</taxon>
        <taxon>Vertebrata</taxon>
        <taxon>Euteleostomi</taxon>
        <taxon>Actinopterygii</taxon>
        <taxon>Neopterygii</taxon>
        <taxon>Teleostei</taxon>
        <taxon>Protacanthopterygii</taxon>
        <taxon>Esociformes</taxon>
        <taxon>Umbridae</taxon>
        <taxon>Umbra</taxon>
    </lineage>
</organism>
<dbReference type="GO" id="GO:0005737">
    <property type="term" value="C:cytoplasm"/>
    <property type="evidence" value="ECO:0007669"/>
    <property type="project" value="UniProtKB-SubCell"/>
</dbReference>
<dbReference type="SMART" id="SM00233">
    <property type="entry name" value="PH"/>
    <property type="match status" value="1"/>
</dbReference>
<comment type="subcellular location">
    <subcellularLocation>
        <location evidence="2">Cytoplasm</location>
    </subcellularLocation>
    <subcellularLocation>
        <location evidence="1">Membrane</location>
    </subcellularLocation>
</comment>
<keyword evidence="4" id="KW-0963">Cytoplasm</keyword>
<name>A0ABD0XUV8_UMBPY</name>
<dbReference type="PROSITE" id="PS50001">
    <property type="entry name" value="SH2"/>
    <property type="match status" value="1"/>
</dbReference>
<evidence type="ECO:0000313" key="17">
    <source>
        <dbReference type="Proteomes" id="UP001557470"/>
    </source>
</evidence>
<comment type="caution">
    <text evidence="16">The sequence shown here is derived from an EMBL/GenBank/DDBJ whole genome shotgun (WGS) entry which is preliminary data.</text>
</comment>
<accession>A0ABD0XUV8</accession>
<dbReference type="Pfam" id="PF00169">
    <property type="entry name" value="PH"/>
    <property type="match status" value="1"/>
</dbReference>
<keyword evidence="5" id="KW-0597">Phosphoprotein</keyword>
<evidence type="ECO:0000256" key="7">
    <source>
        <dbReference type="ARBA" id="ARBA00023136"/>
    </source>
</evidence>
<dbReference type="SUPFAM" id="SSF50729">
    <property type="entry name" value="PH domain-like"/>
    <property type="match status" value="1"/>
</dbReference>